<name>A0A383DNL8_9ZZZZ</name>
<reference evidence="2" key="1">
    <citation type="submission" date="2018-05" db="EMBL/GenBank/DDBJ databases">
        <authorList>
            <person name="Lanie J.A."/>
            <person name="Ng W.-L."/>
            <person name="Kazmierczak K.M."/>
            <person name="Andrzejewski T.M."/>
            <person name="Davidsen T.M."/>
            <person name="Wayne K.J."/>
            <person name="Tettelin H."/>
            <person name="Glass J.I."/>
            <person name="Rusch D."/>
            <person name="Podicherti R."/>
            <person name="Tsui H.-C.T."/>
            <person name="Winkler M.E."/>
        </authorList>
    </citation>
    <scope>NUCLEOTIDE SEQUENCE</scope>
</reference>
<organism evidence="2">
    <name type="scientific">marine metagenome</name>
    <dbReference type="NCBI Taxonomy" id="408172"/>
    <lineage>
        <taxon>unclassified sequences</taxon>
        <taxon>metagenomes</taxon>
        <taxon>ecological metagenomes</taxon>
    </lineage>
</organism>
<feature type="non-terminal residue" evidence="2">
    <location>
        <position position="49"/>
    </location>
</feature>
<evidence type="ECO:0000313" key="2">
    <source>
        <dbReference type="EMBL" id="SVE45909.1"/>
    </source>
</evidence>
<dbReference type="InterPro" id="IPR042098">
    <property type="entry name" value="TauD-like_sf"/>
</dbReference>
<dbReference type="EMBL" id="UINC01218750">
    <property type="protein sequence ID" value="SVE45909.1"/>
    <property type="molecule type" value="Genomic_DNA"/>
</dbReference>
<dbReference type="SUPFAM" id="SSF51197">
    <property type="entry name" value="Clavaminate synthase-like"/>
    <property type="match status" value="1"/>
</dbReference>
<evidence type="ECO:0008006" key="3">
    <source>
        <dbReference type="Google" id="ProtNLM"/>
    </source>
</evidence>
<accession>A0A383DNL8</accession>
<dbReference type="GO" id="GO:0016491">
    <property type="term" value="F:oxidoreductase activity"/>
    <property type="evidence" value="ECO:0007669"/>
    <property type="project" value="UniProtKB-KW"/>
</dbReference>
<gene>
    <name evidence="2" type="ORF">METZ01_LOCUS498763</name>
</gene>
<dbReference type="AlphaFoldDB" id="A0A383DNL8"/>
<sequence>MTIELRKLHDEFAVEVLGVEIGPGLDDVEFSQIEQAAERHSLVLLRGQD</sequence>
<evidence type="ECO:0000256" key="1">
    <source>
        <dbReference type="ARBA" id="ARBA00023002"/>
    </source>
</evidence>
<protein>
    <recommendedName>
        <fullName evidence="3">TauD/TfdA-like domain-containing protein</fullName>
    </recommendedName>
</protein>
<keyword evidence="1" id="KW-0560">Oxidoreductase</keyword>
<dbReference type="Gene3D" id="3.60.130.10">
    <property type="entry name" value="Clavaminate synthase-like"/>
    <property type="match status" value="1"/>
</dbReference>
<proteinExistence type="predicted"/>